<dbReference type="RefSeq" id="WP_381183623.1">
    <property type="nucleotide sequence ID" value="NZ_JBHSFK010000040.1"/>
</dbReference>
<protein>
    <submittedName>
        <fullName evidence="2">Uncharacterized protein</fullName>
    </submittedName>
</protein>
<proteinExistence type="predicted"/>
<organism evidence="2 3">
    <name type="scientific">Streptomyces vulcanius</name>
    <dbReference type="NCBI Taxonomy" id="1441876"/>
    <lineage>
        <taxon>Bacteria</taxon>
        <taxon>Bacillati</taxon>
        <taxon>Actinomycetota</taxon>
        <taxon>Actinomycetes</taxon>
        <taxon>Kitasatosporales</taxon>
        <taxon>Streptomycetaceae</taxon>
        <taxon>Streptomyces</taxon>
    </lineage>
</organism>
<dbReference type="EMBL" id="JBHSFK010000040">
    <property type="protein sequence ID" value="MFC4506147.1"/>
    <property type="molecule type" value="Genomic_DNA"/>
</dbReference>
<feature type="compositionally biased region" description="Acidic residues" evidence="1">
    <location>
        <begin position="103"/>
        <end position="115"/>
    </location>
</feature>
<sequence>MEPIPYALTGYLDRSVVSCTRPGTAAWRLTSSPDDCTEEQEAIIPCTTSDPALADRVLRCQTGDLLRVTGHLTLPDTADGHIRLDVDNLKVLWEVALELEQSLPEEDDAESDAPETADHGGRPAAVQALADALTALPHQHGDQPGIRLVIGPVDDNALDLTHGHIIDITTATTHELASAVTAMAAMLASLPPQADTSLDPLTIAELTDYFDDLDLTELTRDVLDETRPEDRLAVTRALDDLFGDIPVTGIDDNDQ</sequence>
<keyword evidence="3" id="KW-1185">Reference proteome</keyword>
<evidence type="ECO:0000313" key="2">
    <source>
        <dbReference type="EMBL" id="MFC4506147.1"/>
    </source>
</evidence>
<reference evidence="3" key="1">
    <citation type="journal article" date="2019" name="Int. J. Syst. Evol. Microbiol.">
        <title>The Global Catalogue of Microorganisms (GCM) 10K type strain sequencing project: providing services to taxonomists for standard genome sequencing and annotation.</title>
        <authorList>
            <consortium name="The Broad Institute Genomics Platform"/>
            <consortium name="The Broad Institute Genome Sequencing Center for Infectious Disease"/>
            <person name="Wu L."/>
            <person name="Ma J."/>
        </authorList>
    </citation>
    <scope>NUCLEOTIDE SEQUENCE [LARGE SCALE GENOMIC DNA]</scope>
    <source>
        <strain evidence="3">CGMCC 4.7177</strain>
    </source>
</reference>
<feature type="region of interest" description="Disordered" evidence="1">
    <location>
        <begin position="102"/>
        <end position="122"/>
    </location>
</feature>
<accession>A0ABV9B3B6</accession>
<evidence type="ECO:0000256" key="1">
    <source>
        <dbReference type="SAM" id="MobiDB-lite"/>
    </source>
</evidence>
<evidence type="ECO:0000313" key="3">
    <source>
        <dbReference type="Proteomes" id="UP001595839"/>
    </source>
</evidence>
<gene>
    <name evidence="2" type="ORF">ACFPIH_43025</name>
</gene>
<dbReference type="Proteomes" id="UP001595839">
    <property type="component" value="Unassembled WGS sequence"/>
</dbReference>
<name>A0ABV9B3B6_9ACTN</name>
<comment type="caution">
    <text evidence="2">The sequence shown here is derived from an EMBL/GenBank/DDBJ whole genome shotgun (WGS) entry which is preliminary data.</text>
</comment>